<evidence type="ECO:0008006" key="4">
    <source>
        <dbReference type="Google" id="ProtNLM"/>
    </source>
</evidence>
<sequence>MGISLSAARYLAPAAFLVDLVAQLYGLLSSPNMKDVHDANISFFSPLPLFIACFYLPQQLFQAAWLWRLWKARPENAENDRALKQTIDYVPYYAAGSLCIAAWMVVWNQSDLKTANDFVIVNSCLQLYYVFARLGPMDLDSRTSILTHVVSKMFAGIGVLDLLHNSSAAYAVGQTPSTAVQVLTGLGFGGLAACSDWILGGCLAYDLVALVVGQRVYGNVAWSNLLGGFVSVVAGFVVVRNCLRPPYVRRGDYQALR</sequence>
<protein>
    <recommendedName>
        <fullName evidence="4">Concanavalin a-like lectins glucanase</fullName>
    </recommendedName>
</protein>
<name>A0ABR1S5V7_9PEZI</name>
<keyword evidence="1" id="KW-1133">Transmembrane helix</keyword>
<evidence type="ECO:0000313" key="2">
    <source>
        <dbReference type="EMBL" id="KAK8027232.1"/>
    </source>
</evidence>
<feature type="transmembrane region" description="Helical" evidence="1">
    <location>
        <begin position="47"/>
        <end position="68"/>
    </location>
</feature>
<dbReference type="EMBL" id="JAQQWI010000007">
    <property type="protein sequence ID" value="KAK8027232.1"/>
    <property type="molecule type" value="Genomic_DNA"/>
</dbReference>
<evidence type="ECO:0000256" key="1">
    <source>
        <dbReference type="SAM" id="Phobius"/>
    </source>
</evidence>
<feature type="transmembrane region" description="Helical" evidence="1">
    <location>
        <begin position="220"/>
        <end position="239"/>
    </location>
</feature>
<accession>A0ABR1S5V7</accession>
<gene>
    <name evidence="2" type="ORF">PG991_004288</name>
</gene>
<evidence type="ECO:0000313" key="3">
    <source>
        <dbReference type="Proteomes" id="UP001396898"/>
    </source>
</evidence>
<comment type="caution">
    <text evidence="2">The sequence shown here is derived from an EMBL/GenBank/DDBJ whole genome shotgun (WGS) entry which is preliminary data.</text>
</comment>
<keyword evidence="1" id="KW-0812">Transmembrane</keyword>
<keyword evidence="1" id="KW-0472">Membrane</keyword>
<keyword evidence="3" id="KW-1185">Reference proteome</keyword>
<dbReference type="Proteomes" id="UP001396898">
    <property type="component" value="Unassembled WGS sequence"/>
</dbReference>
<feature type="transmembrane region" description="Helical" evidence="1">
    <location>
        <begin position="89"/>
        <end position="107"/>
    </location>
</feature>
<reference evidence="2 3" key="1">
    <citation type="submission" date="2023-01" db="EMBL/GenBank/DDBJ databases">
        <title>Analysis of 21 Apiospora genomes using comparative genomics revels a genus with tremendous synthesis potential of carbohydrate active enzymes and secondary metabolites.</title>
        <authorList>
            <person name="Sorensen T."/>
        </authorList>
    </citation>
    <scope>NUCLEOTIDE SEQUENCE [LARGE SCALE GENOMIC DNA]</scope>
    <source>
        <strain evidence="2 3">CBS 20057</strain>
    </source>
</reference>
<organism evidence="2 3">
    <name type="scientific">Apiospora marii</name>
    <dbReference type="NCBI Taxonomy" id="335849"/>
    <lineage>
        <taxon>Eukaryota</taxon>
        <taxon>Fungi</taxon>
        <taxon>Dikarya</taxon>
        <taxon>Ascomycota</taxon>
        <taxon>Pezizomycotina</taxon>
        <taxon>Sordariomycetes</taxon>
        <taxon>Xylariomycetidae</taxon>
        <taxon>Amphisphaeriales</taxon>
        <taxon>Apiosporaceae</taxon>
        <taxon>Apiospora</taxon>
    </lineage>
</organism>
<proteinExistence type="predicted"/>
<feature type="transmembrane region" description="Helical" evidence="1">
    <location>
        <begin position="7"/>
        <end position="27"/>
    </location>
</feature>